<feature type="domain" description="Essential protein Yae1 N-terminal" evidence="11">
    <location>
        <begin position="69"/>
        <end position="106"/>
    </location>
</feature>
<evidence type="ECO:0000259" key="11">
    <source>
        <dbReference type="Pfam" id="PF09811"/>
    </source>
</evidence>
<keyword evidence="8" id="KW-0963">Cytoplasm</keyword>
<evidence type="ECO:0000256" key="1">
    <source>
        <dbReference type="ARBA" id="ARBA00003836"/>
    </source>
</evidence>
<evidence type="ECO:0000256" key="10">
    <source>
        <dbReference type="SAM" id="MobiDB-lite"/>
    </source>
</evidence>
<dbReference type="PANTHER" id="PTHR18829">
    <property type="entry name" value="PROTEIN YAE1 HOMOLOG"/>
    <property type="match status" value="1"/>
</dbReference>
<gene>
    <name evidence="12" type="ORF">S7711_07793</name>
</gene>
<proteinExistence type="inferred from homology"/>
<evidence type="ECO:0000256" key="3">
    <source>
        <dbReference type="ARBA" id="ARBA00004496"/>
    </source>
</evidence>
<evidence type="ECO:0000256" key="8">
    <source>
        <dbReference type="ARBA" id="ARBA00022490"/>
    </source>
</evidence>
<protein>
    <recommendedName>
        <fullName evidence="7">Protein YAE1</fullName>
    </recommendedName>
    <alternativeName>
        <fullName evidence="6">Protein yae1</fullName>
    </alternativeName>
</protein>
<dbReference type="OrthoDB" id="20086at2759"/>
<feature type="region of interest" description="Disordered" evidence="10">
    <location>
        <begin position="1"/>
        <end position="58"/>
    </location>
</feature>
<keyword evidence="13" id="KW-1185">Reference proteome</keyword>
<comment type="function">
    <text evidence="1">The complex LTO1:YAE1 may function as a target specific adapter that probably recruits apo-RPLI1 to the cytosolic iron-sulfur protein assembly (CIA) complex machinery. May be required for biogenesis of the large ribosomal subunit and initiation of translation.</text>
</comment>
<comment type="subcellular location">
    <subcellularLocation>
        <location evidence="3">Cytoplasm</location>
    </subcellularLocation>
    <subcellularLocation>
        <location evidence="2">Nucleus</location>
    </subcellularLocation>
</comment>
<evidence type="ECO:0000256" key="4">
    <source>
        <dbReference type="ARBA" id="ARBA00007096"/>
    </source>
</evidence>
<feature type="compositionally biased region" description="Basic and acidic residues" evidence="10">
    <location>
        <begin position="1"/>
        <end position="15"/>
    </location>
</feature>
<name>A0A084ASP1_STACB</name>
<dbReference type="PANTHER" id="PTHR18829:SF0">
    <property type="entry name" value="PROTEIN YAE1 HOMOLOG"/>
    <property type="match status" value="1"/>
</dbReference>
<evidence type="ECO:0000313" key="13">
    <source>
        <dbReference type="Proteomes" id="UP000028045"/>
    </source>
</evidence>
<feature type="region of interest" description="Disordered" evidence="10">
    <location>
        <begin position="208"/>
        <end position="229"/>
    </location>
</feature>
<accession>A0A084ASP1</accession>
<dbReference type="GO" id="GO:0005737">
    <property type="term" value="C:cytoplasm"/>
    <property type="evidence" value="ECO:0007669"/>
    <property type="project" value="UniProtKB-SubCell"/>
</dbReference>
<feature type="compositionally biased region" description="Basic and acidic residues" evidence="10">
    <location>
        <begin position="46"/>
        <end position="58"/>
    </location>
</feature>
<comment type="subunit">
    <text evidence="5">May form a complex with LTO1.</text>
</comment>
<dbReference type="HOGENOM" id="CLU_066684_0_0_1"/>
<evidence type="ECO:0000256" key="5">
    <source>
        <dbReference type="ARBA" id="ARBA00011427"/>
    </source>
</evidence>
<dbReference type="Pfam" id="PF09811">
    <property type="entry name" value="Yae1_N"/>
    <property type="match status" value="1"/>
</dbReference>
<evidence type="ECO:0000256" key="9">
    <source>
        <dbReference type="ARBA" id="ARBA00023242"/>
    </source>
</evidence>
<dbReference type="Proteomes" id="UP000028045">
    <property type="component" value="Unassembled WGS sequence"/>
</dbReference>
<dbReference type="EMBL" id="KL648583">
    <property type="protein sequence ID" value="KEY68320.1"/>
    <property type="molecule type" value="Genomic_DNA"/>
</dbReference>
<reference evidence="12 13" key="1">
    <citation type="journal article" date="2014" name="BMC Genomics">
        <title>Comparative genome sequencing reveals chemotype-specific gene clusters in the toxigenic black mold Stachybotrys.</title>
        <authorList>
            <person name="Semeiks J."/>
            <person name="Borek D."/>
            <person name="Otwinowski Z."/>
            <person name="Grishin N.V."/>
        </authorList>
    </citation>
    <scope>NUCLEOTIDE SEQUENCE [LARGE SCALE GENOMIC DNA]</scope>
    <source>
        <strain evidence="13">CBS 109288 / IBT 7711</strain>
    </source>
</reference>
<dbReference type="InterPro" id="IPR038881">
    <property type="entry name" value="Yae1-like"/>
</dbReference>
<keyword evidence="9" id="KW-0539">Nucleus</keyword>
<evidence type="ECO:0000256" key="6">
    <source>
        <dbReference type="ARBA" id="ARBA00017286"/>
    </source>
</evidence>
<dbReference type="InterPro" id="IPR019191">
    <property type="entry name" value="Essential_protein_Yae1_N"/>
</dbReference>
<dbReference type="GO" id="GO:0005634">
    <property type="term" value="C:nucleus"/>
    <property type="evidence" value="ECO:0007669"/>
    <property type="project" value="UniProtKB-SubCell"/>
</dbReference>
<evidence type="ECO:0000313" key="12">
    <source>
        <dbReference type="EMBL" id="KEY68320.1"/>
    </source>
</evidence>
<dbReference type="AlphaFoldDB" id="A0A084ASP1"/>
<evidence type="ECO:0000256" key="7">
    <source>
        <dbReference type="ARBA" id="ARBA00018400"/>
    </source>
</evidence>
<evidence type="ECO:0000256" key="2">
    <source>
        <dbReference type="ARBA" id="ARBA00004123"/>
    </source>
</evidence>
<comment type="similarity">
    <text evidence="4">Belongs to the YAE1 family.</text>
</comment>
<organism evidence="12 13">
    <name type="scientific">Stachybotrys chartarum (strain CBS 109288 / IBT 7711)</name>
    <name type="common">Toxic black mold</name>
    <name type="synonym">Stilbospora chartarum</name>
    <dbReference type="NCBI Taxonomy" id="1280523"/>
    <lineage>
        <taxon>Eukaryota</taxon>
        <taxon>Fungi</taxon>
        <taxon>Dikarya</taxon>
        <taxon>Ascomycota</taxon>
        <taxon>Pezizomycotina</taxon>
        <taxon>Sordariomycetes</taxon>
        <taxon>Hypocreomycetidae</taxon>
        <taxon>Hypocreales</taxon>
        <taxon>Stachybotryaceae</taxon>
        <taxon>Stachybotrys</taxon>
    </lineage>
</organism>
<sequence length="229" mass="24784">MHFQSSERPDEDTHFTRAGGDFVATRMASNDPLDDVFGSGPASPAAEHEPSVSHPSDMHRLRTEHTTAGYREGVTAAKETSIQAGFDEGFSLGATIGLKAGQLLGTIEGIAEAVRADSGKDAAKTEALLSDAREDLSKSSIFSPDYWSPDGNWKFDVPAEGGQEDVVFSDVANAHPLVRKWTEIVHEQVQAWKIDVLVLDDDKSPRLETVSDEHGVASQAASVRQPLEW</sequence>